<feature type="transmembrane region" description="Helical" evidence="9">
    <location>
        <begin position="190"/>
        <end position="217"/>
    </location>
</feature>
<comment type="subcellular location">
    <subcellularLocation>
        <location evidence="1">Membrane</location>
        <topology evidence="1">Multi-pass membrane protein</topology>
    </subcellularLocation>
</comment>
<keyword evidence="2 8" id="KW-0812">Transmembrane</keyword>
<keyword evidence="11" id="KW-1185">Reference proteome</keyword>
<dbReference type="PANTHER" id="PTHR45695:SF9">
    <property type="entry name" value="LEUCOKININ RECEPTOR"/>
    <property type="match status" value="1"/>
</dbReference>
<feature type="transmembrane region" description="Helical" evidence="9">
    <location>
        <begin position="20"/>
        <end position="47"/>
    </location>
</feature>
<feature type="transmembrane region" description="Helical" evidence="9">
    <location>
        <begin position="245"/>
        <end position="263"/>
    </location>
</feature>
<dbReference type="Pfam" id="PF00001">
    <property type="entry name" value="7tm_1"/>
    <property type="match status" value="1"/>
</dbReference>
<evidence type="ECO:0000256" key="7">
    <source>
        <dbReference type="ARBA" id="ARBA00023224"/>
    </source>
</evidence>
<keyword evidence="4 8" id="KW-0297">G-protein coupled receptor</keyword>
<evidence type="ECO:0000256" key="5">
    <source>
        <dbReference type="ARBA" id="ARBA00023136"/>
    </source>
</evidence>
<feature type="transmembrane region" description="Helical" evidence="9">
    <location>
        <begin position="99"/>
        <end position="120"/>
    </location>
</feature>
<evidence type="ECO:0000256" key="9">
    <source>
        <dbReference type="SAM" id="Phobius"/>
    </source>
</evidence>
<organism evidence="11 12">
    <name type="scientific">Priapulus caudatus</name>
    <name type="common">Priapulid worm</name>
    <dbReference type="NCBI Taxonomy" id="37621"/>
    <lineage>
        <taxon>Eukaryota</taxon>
        <taxon>Metazoa</taxon>
        <taxon>Ecdysozoa</taxon>
        <taxon>Scalidophora</taxon>
        <taxon>Priapulida</taxon>
        <taxon>Priapulimorpha</taxon>
        <taxon>Priapulimorphida</taxon>
        <taxon>Priapulidae</taxon>
        <taxon>Priapulus</taxon>
    </lineage>
</organism>
<reference evidence="12" key="1">
    <citation type="submission" date="2025-08" db="UniProtKB">
        <authorList>
            <consortium name="RefSeq"/>
        </authorList>
    </citation>
    <scope>IDENTIFICATION</scope>
</reference>
<evidence type="ECO:0000256" key="3">
    <source>
        <dbReference type="ARBA" id="ARBA00022989"/>
    </source>
</evidence>
<evidence type="ECO:0000259" key="10">
    <source>
        <dbReference type="PROSITE" id="PS50262"/>
    </source>
</evidence>
<dbReference type="InterPro" id="IPR017452">
    <property type="entry name" value="GPCR_Rhodpsn_7TM"/>
</dbReference>
<dbReference type="RefSeq" id="XP_014668374.1">
    <property type="nucleotide sequence ID" value="XM_014812888.1"/>
</dbReference>
<keyword evidence="7 8" id="KW-0807">Transducer</keyword>
<proteinExistence type="inferred from homology"/>
<dbReference type="CDD" id="cd00637">
    <property type="entry name" value="7tm_classA_rhodopsin-like"/>
    <property type="match status" value="1"/>
</dbReference>
<keyword evidence="5 9" id="KW-0472">Membrane</keyword>
<feature type="transmembrane region" description="Helical" evidence="9">
    <location>
        <begin position="283"/>
        <end position="306"/>
    </location>
</feature>
<sequence length="383" mass="43104">MSSFACNASASPLKVASSETVSAVFISANLLLVVAIVVMNLLVIIAILISRKLHTSFHVYIMGLCSSDIVVGSLALPMHIFINYFCPVDLTMYCAAQNIMLYVVDVGFVMTSYTMVAIAVDRYRVVVVPLRHCDGKRSAAVRIGAIFVCAVTYATAMLVTDLEWQKHPEYDVLMDICNVTRFESRSEQAYVFFLIDFISFYCVPLCVSACLYARVILRLWRDTREMHAARDSQVTAGALQRKKRAMKISVCIVIVFAVMWLPYHSTHIYFNIYPHELTQDIWWLLPACNVCYYSNSWMNSVIYVYFSVTFRRELTTRWRSFVACESATQDVRRNSGSVSDAQTSSVASQTDVVSMVTEATSPHYNPLSRQSSVASNGILVTHM</sequence>
<evidence type="ECO:0000256" key="4">
    <source>
        <dbReference type="ARBA" id="ARBA00023040"/>
    </source>
</evidence>
<feature type="transmembrane region" description="Helical" evidence="9">
    <location>
        <begin position="59"/>
        <end position="79"/>
    </location>
</feature>
<dbReference type="PANTHER" id="PTHR45695">
    <property type="entry name" value="LEUCOKININ RECEPTOR-RELATED"/>
    <property type="match status" value="1"/>
</dbReference>
<evidence type="ECO:0000256" key="1">
    <source>
        <dbReference type="ARBA" id="ARBA00004141"/>
    </source>
</evidence>
<keyword evidence="6 8" id="KW-0675">Receptor</keyword>
<dbReference type="PROSITE" id="PS00237">
    <property type="entry name" value="G_PROTEIN_RECEP_F1_1"/>
    <property type="match status" value="1"/>
</dbReference>
<gene>
    <name evidence="12" type="primary">LOC106809713</name>
</gene>
<dbReference type="Proteomes" id="UP000695022">
    <property type="component" value="Unplaced"/>
</dbReference>
<dbReference type="InterPro" id="IPR000276">
    <property type="entry name" value="GPCR_Rhodpsn"/>
</dbReference>
<dbReference type="SUPFAM" id="SSF81321">
    <property type="entry name" value="Family A G protein-coupled receptor-like"/>
    <property type="match status" value="1"/>
</dbReference>
<comment type="similarity">
    <text evidence="8">Belongs to the G-protein coupled receptor 1 family.</text>
</comment>
<dbReference type="GeneID" id="106809713"/>
<dbReference type="PRINTS" id="PR00237">
    <property type="entry name" value="GPCRRHODOPSN"/>
</dbReference>
<feature type="transmembrane region" description="Helical" evidence="9">
    <location>
        <begin position="140"/>
        <end position="159"/>
    </location>
</feature>
<feature type="domain" description="G-protein coupled receptors family 1 profile" evidence="10">
    <location>
        <begin position="39"/>
        <end position="303"/>
    </location>
</feature>
<evidence type="ECO:0000256" key="2">
    <source>
        <dbReference type="ARBA" id="ARBA00022692"/>
    </source>
</evidence>
<accession>A0ABM1E853</accession>
<dbReference type="PROSITE" id="PS50262">
    <property type="entry name" value="G_PROTEIN_RECEP_F1_2"/>
    <property type="match status" value="1"/>
</dbReference>
<evidence type="ECO:0000313" key="11">
    <source>
        <dbReference type="Proteomes" id="UP000695022"/>
    </source>
</evidence>
<name>A0ABM1E853_PRICU</name>
<evidence type="ECO:0000256" key="6">
    <source>
        <dbReference type="ARBA" id="ARBA00023170"/>
    </source>
</evidence>
<keyword evidence="3 9" id="KW-1133">Transmembrane helix</keyword>
<dbReference type="Gene3D" id="1.20.1070.10">
    <property type="entry name" value="Rhodopsin 7-helix transmembrane proteins"/>
    <property type="match status" value="1"/>
</dbReference>
<protein>
    <submittedName>
        <fullName evidence="12">Adenosine receptor A2b-like</fullName>
    </submittedName>
</protein>
<evidence type="ECO:0000313" key="12">
    <source>
        <dbReference type="RefSeq" id="XP_014668374.1"/>
    </source>
</evidence>
<evidence type="ECO:0000256" key="8">
    <source>
        <dbReference type="RuleBase" id="RU000688"/>
    </source>
</evidence>